<evidence type="ECO:0000256" key="1">
    <source>
        <dbReference type="SAM" id="MobiDB-lite"/>
    </source>
</evidence>
<feature type="transmembrane region" description="Helical" evidence="2">
    <location>
        <begin position="116"/>
        <end position="135"/>
    </location>
</feature>
<evidence type="ECO:0008006" key="5">
    <source>
        <dbReference type="Google" id="ProtNLM"/>
    </source>
</evidence>
<feature type="transmembrane region" description="Helical" evidence="2">
    <location>
        <begin position="141"/>
        <end position="161"/>
    </location>
</feature>
<feature type="transmembrane region" description="Helical" evidence="2">
    <location>
        <begin position="6"/>
        <end position="23"/>
    </location>
</feature>
<evidence type="ECO:0000313" key="4">
    <source>
        <dbReference type="Proteomes" id="UP001157109"/>
    </source>
</evidence>
<keyword evidence="2" id="KW-0812">Transmembrane</keyword>
<proteinExistence type="predicted"/>
<evidence type="ECO:0000256" key="2">
    <source>
        <dbReference type="SAM" id="Phobius"/>
    </source>
</evidence>
<dbReference type="EMBL" id="BSUJ01000001">
    <property type="protein sequence ID" value="GMA19431.1"/>
    <property type="molecule type" value="Genomic_DNA"/>
</dbReference>
<feature type="compositionally biased region" description="Basic residues" evidence="1">
    <location>
        <begin position="256"/>
        <end position="266"/>
    </location>
</feature>
<reference evidence="4" key="1">
    <citation type="journal article" date="2019" name="Int. J. Syst. Evol. Microbiol.">
        <title>The Global Catalogue of Microorganisms (GCM) 10K type strain sequencing project: providing services to taxonomists for standard genome sequencing and annotation.</title>
        <authorList>
            <consortium name="The Broad Institute Genomics Platform"/>
            <consortium name="The Broad Institute Genome Sequencing Center for Infectious Disease"/>
            <person name="Wu L."/>
            <person name="Ma J."/>
        </authorList>
    </citation>
    <scope>NUCLEOTIDE SEQUENCE [LARGE SCALE GENOMIC DNA]</scope>
    <source>
        <strain evidence="4">NBRC 105830</strain>
    </source>
</reference>
<sequence>MPSLIALLLAGYSVALLVVAWVFDGLGKKSSARSASWRTGNFVYHEDRDAWKCHQDEWLWPASFDPDKRVIRYQGQHAICGRCPAKTECSPTPGPREITKAVDPWPHSEAGRFHRGIALVLAVIAVFLPAGMLLADHAVPDVVVLVATLAVVTILGVVPLGKHLAGSPDNFPTHLVHEASSDHVDTPRTREPVPLDLVIDRYATRWTGDRPRVDPAVVDGAVADPAVADPAVADPAARGSVVDPEGTSRSPGRSRGPGRPRTYSRK</sequence>
<dbReference type="RefSeq" id="WP_241444753.1">
    <property type="nucleotide sequence ID" value="NZ_BSUJ01000001.1"/>
</dbReference>
<organism evidence="3 4">
    <name type="scientific">Arsenicicoccus piscis</name>
    <dbReference type="NCBI Taxonomy" id="673954"/>
    <lineage>
        <taxon>Bacteria</taxon>
        <taxon>Bacillati</taxon>
        <taxon>Actinomycetota</taxon>
        <taxon>Actinomycetes</taxon>
        <taxon>Micrococcales</taxon>
        <taxon>Intrasporangiaceae</taxon>
        <taxon>Arsenicicoccus</taxon>
    </lineage>
</organism>
<keyword evidence="4" id="KW-1185">Reference proteome</keyword>
<gene>
    <name evidence="3" type="ORF">GCM10025862_14520</name>
</gene>
<accession>A0ABQ6HLZ8</accession>
<feature type="compositionally biased region" description="Low complexity" evidence="1">
    <location>
        <begin position="227"/>
        <end position="239"/>
    </location>
</feature>
<protein>
    <recommendedName>
        <fullName evidence="5">Transposase DDE domain-containing protein</fullName>
    </recommendedName>
</protein>
<comment type="caution">
    <text evidence="3">The sequence shown here is derived from an EMBL/GenBank/DDBJ whole genome shotgun (WGS) entry which is preliminary data.</text>
</comment>
<keyword evidence="2" id="KW-1133">Transmembrane helix</keyword>
<name>A0ABQ6HLZ8_9MICO</name>
<evidence type="ECO:0000313" key="3">
    <source>
        <dbReference type="EMBL" id="GMA19431.1"/>
    </source>
</evidence>
<keyword evidence="2" id="KW-0472">Membrane</keyword>
<feature type="region of interest" description="Disordered" evidence="1">
    <location>
        <begin position="227"/>
        <end position="266"/>
    </location>
</feature>
<dbReference type="Proteomes" id="UP001157109">
    <property type="component" value="Unassembled WGS sequence"/>
</dbReference>